<dbReference type="PANTHER" id="PTHR33254:SF4">
    <property type="entry name" value="4-HYDROXY-4-METHYL-2-OXOGLUTARATE ALDOLASE 3-RELATED"/>
    <property type="match status" value="1"/>
</dbReference>
<evidence type="ECO:0000256" key="3">
    <source>
        <dbReference type="ARBA" id="ARBA00029596"/>
    </source>
</evidence>
<proteinExistence type="predicted"/>
<evidence type="ECO:0000256" key="5">
    <source>
        <dbReference type="PIRSR" id="PIRSR605493-1"/>
    </source>
</evidence>
<gene>
    <name evidence="6" type="ORF">SAMN04488498_1142</name>
</gene>
<organism evidence="6 7">
    <name type="scientific">Neomesorhizobium albiziae</name>
    <dbReference type="NCBI Taxonomy" id="335020"/>
    <lineage>
        <taxon>Bacteria</taxon>
        <taxon>Pseudomonadati</taxon>
        <taxon>Pseudomonadota</taxon>
        <taxon>Alphaproteobacteria</taxon>
        <taxon>Hyphomicrobiales</taxon>
        <taxon>Phyllobacteriaceae</taxon>
        <taxon>Neomesorhizobium</taxon>
    </lineage>
</organism>
<dbReference type="InterPro" id="IPR036704">
    <property type="entry name" value="RraA/RraA-like_sf"/>
</dbReference>
<comment type="cofactor">
    <cofactor evidence="5">
        <name>Mg(2+)</name>
        <dbReference type="ChEBI" id="CHEBI:18420"/>
    </cofactor>
</comment>
<dbReference type="GO" id="GO:0046872">
    <property type="term" value="F:metal ion binding"/>
    <property type="evidence" value="ECO:0007669"/>
    <property type="project" value="UniProtKB-KW"/>
</dbReference>
<dbReference type="PANTHER" id="PTHR33254">
    <property type="entry name" value="4-HYDROXY-4-METHYL-2-OXOGLUTARATE ALDOLASE 3-RELATED"/>
    <property type="match status" value="1"/>
</dbReference>
<evidence type="ECO:0000256" key="4">
    <source>
        <dbReference type="ARBA" id="ARBA00030169"/>
    </source>
</evidence>
<dbReference type="AlphaFoldDB" id="A0A1I4CRA2"/>
<keyword evidence="5" id="KW-0479">Metal-binding</keyword>
<feature type="binding site" evidence="5">
    <location>
        <begin position="108"/>
        <end position="111"/>
    </location>
    <ligand>
        <name>substrate</name>
    </ligand>
</feature>
<dbReference type="Proteomes" id="UP000323300">
    <property type="component" value="Unassembled WGS sequence"/>
</dbReference>
<comment type="cofactor">
    <cofactor evidence="1">
        <name>a divalent metal cation</name>
        <dbReference type="ChEBI" id="CHEBI:60240"/>
    </cofactor>
</comment>
<dbReference type="Gene3D" id="3.50.30.40">
    <property type="entry name" value="Ribonuclease E inhibitor RraA/RraA-like"/>
    <property type="match status" value="1"/>
</dbReference>
<dbReference type="CDD" id="cd16841">
    <property type="entry name" value="RraA_family"/>
    <property type="match status" value="1"/>
</dbReference>
<accession>A0A1I4CRA2</accession>
<dbReference type="OrthoDB" id="9812532at2"/>
<keyword evidence="7" id="KW-1185">Reference proteome</keyword>
<evidence type="ECO:0000256" key="2">
    <source>
        <dbReference type="ARBA" id="ARBA00016549"/>
    </source>
</evidence>
<feature type="binding site" evidence="5">
    <location>
        <position position="130"/>
    </location>
    <ligand>
        <name>substrate</name>
    </ligand>
</feature>
<sequence>MDIAKIKRPPKDLVARVREVGAATASATLAHMGIRNCFMEGPVARSPGVVAAGPCVTLQMMPKREDLFDEGEYADVEKQLHRHVLYQVEEGDIVVVDARGDMTSGIFGDMMMTYFKGLKGAGVVIDGCVRDWAKVQKLGIPTWLKGVTPNYHAQTVLMPLAVNVPVACGGVTVIPGDIIVADDDGAVCVPVALAEAMIAKAHKDHGWEEFSREKLLAGESLKRYYPLHKDAWPEYEAWLGERGLKE</sequence>
<name>A0A1I4CRA2_9HYPH</name>
<reference evidence="6 7" key="1">
    <citation type="submission" date="2016-10" db="EMBL/GenBank/DDBJ databases">
        <authorList>
            <person name="Varghese N."/>
            <person name="Submissions S."/>
        </authorList>
    </citation>
    <scope>NUCLEOTIDE SEQUENCE [LARGE SCALE GENOMIC DNA]</scope>
    <source>
        <strain evidence="6 7">DSM 21822</strain>
    </source>
</reference>
<dbReference type="Pfam" id="PF03737">
    <property type="entry name" value="RraA-like"/>
    <property type="match status" value="1"/>
</dbReference>
<evidence type="ECO:0000313" key="6">
    <source>
        <dbReference type="EMBL" id="SFK82767.1"/>
    </source>
</evidence>
<protein>
    <recommendedName>
        <fullName evidence="2">Putative 4-hydroxy-4-methyl-2-oxoglutarate aldolase</fullName>
    </recommendedName>
    <alternativeName>
        <fullName evidence="3">Regulator of ribonuclease activity homolog</fullName>
    </alternativeName>
    <alternativeName>
        <fullName evidence="4">RraA-like protein</fullName>
    </alternativeName>
</protein>
<dbReference type="NCBIfam" id="NF006093">
    <property type="entry name" value="PRK08245.1"/>
    <property type="match status" value="1"/>
</dbReference>
<feature type="binding site" evidence="5">
    <location>
        <position position="131"/>
    </location>
    <ligand>
        <name>Mg(2+)</name>
        <dbReference type="ChEBI" id="CHEBI:18420"/>
    </ligand>
</feature>
<dbReference type="SUPFAM" id="SSF89562">
    <property type="entry name" value="RraA-like"/>
    <property type="match status" value="1"/>
</dbReference>
<evidence type="ECO:0000256" key="1">
    <source>
        <dbReference type="ARBA" id="ARBA00001968"/>
    </source>
</evidence>
<evidence type="ECO:0000313" key="7">
    <source>
        <dbReference type="Proteomes" id="UP000323300"/>
    </source>
</evidence>
<dbReference type="RefSeq" id="WP_149762097.1">
    <property type="nucleotide sequence ID" value="NZ_BSPE01000018.1"/>
</dbReference>
<keyword evidence="5" id="KW-0460">Magnesium</keyword>
<dbReference type="InterPro" id="IPR005493">
    <property type="entry name" value="RraA/RraA-like"/>
</dbReference>
<dbReference type="EMBL" id="FOSL01000014">
    <property type="protein sequence ID" value="SFK82767.1"/>
    <property type="molecule type" value="Genomic_DNA"/>
</dbReference>